<evidence type="ECO:0000313" key="2">
    <source>
        <dbReference type="Proteomes" id="UP001294612"/>
    </source>
</evidence>
<organism evidence="1 2">
    <name type="scientific">Helicobacter pylori</name>
    <name type="common">Campylobacter pylori</name>
    <dbReference type="NCBI Taxonomy" id="210"/>
    <lineage>
        <taxon>Bacteria</taxon>
        <taxon>Pseudomonadati</taxon>
        <taxon>Campylobacterota</taxon>
        <taxon>Epsilonproteobacteria</taxon>
        <taxon>Campylobacterales</taxon>
        <taxon>Helicobacteraceae</taxon>
        <taxon>Helicobacter</taxon>
    </lineage>
</organism>
<proteinExistence type="predicted"/>
<dbReference type="EMBL" id="JAXMRN010000062">
    <property type="protein sequence ID" value="MDZ7551594.1"/>
    <property type="molecule type" value="Genomic_DNA"/>
</dbReference>
<gene>
    <name evidence="1" type="ORF">RGC63_07915</name>
</gene>
<dbReference type="RefSeq" id="WP_212509785.1">
    <property type="nucleotide sequence ID" value="NZ_JAXMRN010000062.1"/>
</dbReference>
<protein>
    <submittedName>
        <fullName evidence="1">Uncharacterized protein</fullName>
    </submittedName>
</protein>
<dbReference type="Proteomes" id="UP001294612">
    <property type="component" value="Unassembled WGS sequence"/>
</dbReference>
<comment type="caution">
    <text evidence="1">The sequence shown here is derived from an EMBL/GenBank/DDBJ whole genome shotgun (WGS) entry which is preliminary data.</text>
</comment>
<reference evidence="1" key="1">
    <citation type="submission" date="2023-10" db="EMBL/GenBank/DDBJ databases">
        <title>First insite into the whole-genome sequence variations in clarithromycin resistant Helicobacter pylori clinical isolates in Russia.</title>
        <authorList>
            <person name="Starkova D.A."/>
            <person name="Svarval A.V."/>
            <person name="Polev D.E."/>
            <person name="Saitova A.T."/>
            <person name="Gladyshev N.S."/>
            <person name="Egorova S.A."/>
        </authorList>
    </citation>
    <scope>NUCLEOTIDE SEQUENCE</scope>
    <source>
        <strain evidence="1">HP290</strain>
    </source>
</reference>
<sequence length="247" mass="28450">MSVQPKSIASSLYKRMLQYQFKKTIPPLVIEGFKRDANKLIKQDAQSAYDLLGVIASLENKRENVISNYKKAIGLGNDPYVYYNFAVSLNRVGEVSLSLENLKEGMKFIDPLNLDLLQRYHHAFMASLSINELLVINNKLAKLKSPEDNNLKLLTHFFNQNNFNLELIEKFIIKVGYIIYNNNLISAKRTYFEGNDNSLYMILNVESENISDIVNCNFDISDMKIEFEDEFNINLSNFIVSCEVMND</sequence>
<accession>A0AAW9KLQ6</accession>
<dbReference type="AlphaFoldDB" id="A0AAW9KLQ6"/>
<name>A0AAW9KLQ6_HELPX</name>
<evidence type="ECO:0000313" key="1">
    <source>
        <dbReference type="EMBL" id="MDZ7551594.1"/>
    </source>
</evidence>